<dbReference type="PANTHER" id="PTHR14503:SF4">
    <property type="entry name" value="LARGE RIBOSOMAL SUBUNIT PROTEIN BL34M"/>
    <property type="match status" value="1"/>
</dbReference>
<gene>
    <name evidence="5" type="primary">rpmH</name>
    <name evidence="7" type="ORF">COW82_02555</name>
</gene>
<evidence type="ECO:0000256" key="6">
    <source>
        <dbReference type="SAM" id="MobiDB-lite"/>
    </source>
</evidence>
<feature type="compositionally biased region" description="Basic residues" evidence="6">
    <location>
        <begin position="30"/>
        <end position="44"/>
    </location>
</feature>
<dbReference type="HAMAP" id="MF_00391">
    <property type="entry name" value="Ribosomal_bL34"/>
    <property type="match status" value="1"/>
</dbReference>
<dbReference type="GO" id="GO:0003735">
    <property type="term" value="F:structural constituent of ribosome"/>
    <property type="evidence" value="ECO:0007669"/>
    <property type="project" value="InterPro"/>
</dbReference>
<reference evidence="7 8" key="1">
    <citation type="submission" date="2017-09" db="EMBL/GenBank/DDBJ databases">
        <title>Depth-based differentiation of microbial function through sediment-hosted aquifers and enrichment of novel symbionts in the deep terrestrial subsurface.</title>
        <authorList>
            <person name="Probst A.J."/>
            <person name="Ladd B."/>
            <person name="Jarett J.K."/>
            <person name="Geller-Mcgrath D.E."/>
            <person name="Sieber C.M."/>
            <person name="Emerson J.B."/>
            <person name="Anantharaman K."/>
            <person name="Thomas B.C."/>
            <person name="Malmstrom R."/>
            <person name="Stieglmeier M."/>
            <person name="Klingl A."/>
            <person name="Woyke T."/>
            <person name="Ryan C.M."/>
            <person name="Banfield J.F."/>
        </authorList>
    </citation>
    <scope>NUCLEOTIDE SEQUENCE [LARGE SCALE GENOMIC DNA]</scope>
    <source>
        <strain evidence="7">CG22_combo_CG10-13_8_21_14_all_43_18</strain>
    </source>
</reference>
<dbReference type="FunFam" id="1.10.287.3980:FF:000001">
    <property type="entry name" value="Mitochondrial ribosomal protein L34"/>
    <property type="match status" value="1"/>
</dbReference>
<dbReference type="GO" id="GO:0006412">
    <property type="term" value="P:translation"/>
    <property type="evidence" value="ECO:0007669"/>
    <property type="project" value="UniProtKB-UniRule"/>
</dbReference>
<sequence>MSKTYNPKKRKRQKTHGFLVRSRTPSGKRVLSKRRSKGRKKLSV</sequence>
<feature type="compositionally biased region" description="Basic residues" evidence="6">
    <location>
        <begin position="1"/>
        <end position="15"/>
    </location>
</feature>
<dbReference type="AlphaFoldDB" id="A0A2H0DW30"/>
<accession>A0A2H0DW30</accession>
<dbReference type="InterPro" id="IPR000271">
    <property type="entry name" value="Ribosomal_bL34"/>
</dbReference>
<feature type="region of interest" description="Disordered" evidence="6">
    <location>
        <begin position="1"/>
        <end position="44"/>
    </location>
</feature>
<dbReference type="EMBL" id="PCTS01000034">
    <property type="protein sequence ID" value="PIP86356.1"/>
    <property type="molecule type" value="Genomic_DNA"/>
</dbReference>
<dbReference type="Pfam" id="PF00468">
    <property type="entry name" value="Ribosomal_L34"/>
    <property type="match status" value="1"/>
</dbReference>
<keyword evidence="3 5" id="KW-0687">Ribonucleoprotein</keyword>
<name>A0A2H0DW30_9BACT</name>
<keyword evidence="2 5" id="KW-0689">Ribosomal protein</keyword>
<protein>
    <recommendedName>
        <fullName evidence="4 5">Large ribosomal subunit protein bL34</fullName>
    </recommendedName>
</protein>
<evidence type="ECO:0000256" key="5">
    <source>
        <dbReference type="HAMAP-Rule" id="MF_00391"/>
    </source>
</evidence>
<dbReference type="GO" id="GO:1990904">
    <property type="term" value="C:ribonucleoprotein complex"/>
    <property type="evidence" value="ECO:0007669"/>
    <property type="project" value="UniProtKB-KW"/>
</dbReference>
<evidence type="ECO:0000313" key="8">
    <source>
        <dbReference type="Proteomes" id="UP000231276"/>
    </source>
</evidence>
<dbReference type="PANTHER" id="PTHR14503">
    <property type="entry name" value="MITOCHONDRIAL RIBOSOMAL PROTEIN 34 FAMILY MEMBER"/>
    <property type="match status" value="1"/>
</dbReference>
<evidence type="ECO:0000256" key="1">
    <source>
        <dbReference type="ARBA" id="ARBA00010111"/>
    </source>
</evidence>
<comment type="caution">
    <text evidence="7">The sequence shown here is derived from an EMBL/GenBank/DDBJ whole genome shotgun (WGS) entry which is preliminary data.</text>
</comment>
<comment type="similarity">
    <text evidence="1 5">Belongs to the bacterial ribosomal protein bL34 family.</text>
</comment>
<proteinExistence type="inferred from homology"/>
<dbReference type="Gene3D" id="1.10.287.3980">
    <property type="match status" value="1"/>
</dbReference>
<dbReference type="Proteomes" id="UP000231276">
    <property type="component" value="Unassembled WGS sequence"/>
</dbReference>
<dbReference type="GO" id="GO:0005840">
    <property type="term" value="C:ribosome"/>
    <property type="evidence" value="ECO:0007669"/>
    <property type="project" value="UniProtKB-KW"/>
</dbReference>
<organism evidence="7 8">
    <name type="scientific">Candidatus Campbellbacteria bacterium CG22_combo_CG10-13_8_21_14_all_43_18</name>
    <dbReference type="NCBI Taxonomy" id="1974530"/>
    <lineage>
        <taxon>Bacteria</taxon>
        <taxon>Candidatus Campbelliibacteriota</taxon>
    </lineage>
</organism>
<evidence type="ECO:0000256" key="4">
    <source>
        <dbReference type="ARBA" id="ARBA00035177"/>
    </source>
</evidence>
<dbReference type="NCBIfam" id="TIGR01030">
    <property type="entry name" value="rpmH_bact"/>
    <property type="match status" value="1"/>
</dbReference>
<evidence type="ECO:0000256" key="3">
    <source>
        <dbReference type="ARBA" id="ARBA00023274"/>
    </source>
</evidence>
<evidence type="ECO:0000256" key="2">
    <source>
        <dbReference type="ARBA" id="ARBA00022980"/>
    </source>
</evidence>
<evidence type="ECO:0000313" key="7">
    <source>
        <dbReference type="EMBL" id="PIP86356.1"/>
    </source>
</evidence>